<dbReference type="EMBL" id="RRYP01010712">
    <property type="protein sequence ID" value="TNV78209.1"/>
    <property type="molecule type" value="Genomic_DNA"/>
</dbReference>
<keyword evidence="2" id="KW-1185">Reference proteome</keyword>
<name>A0A8J8NNW1_HALGN</name>
<dbReference type="AlphaFoldDB" id="A0A8J8NNW1"/>
<sequence length="93" mass="10800">MIKYLVNPENENGTTTCNQKQDCEMLTVKDFLQQFFIDDNNNNVLQAEWEKSDDQVQVQCNDTKLSLKLHHYGDVSRFLQPLAESMCFCSKSC</sequence>
<evidence type="ECO:0000313" key="2">
    <source>
        <dbReference type="Proteomes" id="UP000785679"/>
    </source>
</evidence>
<accession>A0A8J8NNW1</accession>
<gene>
    <name evidence="1" type="ORF">FGO68_gene9167</name>
</gene>
<reference evidence="1" key="1">
    <citation type="submission" date="2019-06" db="EMBL/GenBank/DDBJ databases">
        <authorList>
            <person name="Zheng W."/>
        </authorList>
    </citation>
    <scope>NUCLEOTIDE SEQUENCE</scope>
    <source>
        <strain evidence="1">QDHG01</strain>
    </source>
</reference>
<evidence type="ECO:0000313" key="1">
    <source>
        <dbReference type="EMBL" id="TNV78209.1"/>
    </source>
</evidence>
<dbReference type="Proteomes" id="UP000785679">
    <property type="component" value="Unassembled WGS sequence"/>
</dbReference>
<proteinExistence type="predicted"/>
<comment type="caution">
    <text evidence="1">The sequence shown here is derived from an EMBL/GenBank/DDBJ whole genome shotgun (WGS) entry which is preliminary data.</text>
</comment>
<protein>
    <submittedName>
        <fullName evidence="1">Uncharacterized protein</fullName>
    </submittedName>
</protein>
<organism evidence="1 2">
    <name type="scientific">Halteria grandinella</name>
    <dbReference type="NCBI Taxonomy" id="5974"/>
    <lineage>
        <taxon>Eukaryota</taxon>
        <taxon>Sar</taxon>
        <taxon>Alveolata</taxon>
        <taxon>Ciliophora</taxon>
        <taxon>Intramacronucleata</taxon>
        <taxon>Spirotrichea</taxon>
        <taxon>Stichotrichia</taxon>
        <taxon>Sporadotrichida</taxon>
        <taxon>Halteriidae</taxon>
        <taxon>Halteria</taxon>
    </lineage>
</organism>